<evidence type="ECO:0000259" key="2">
    <source>
        <dbReference type="Pfam" id="PF08401"/>
    </source>
</evidence>
<dbReference type="Pfam" id="PF18840">
    <property type="entry name" value="LPD25"/>
    <property type="match status" value="1"/>
</dbReference>
<evidence type="ECO:0000313" key="5">
    <source>
        <dbReference type="Proteomes" id="UP000031982"/>
    </source>
</evidence>
<feature type="domain" description="N-terminal" evidence="2">
    <location>
        <begin position="19"/>
        <end position="127"/>
    </location>
</feature>
<organism evidence="4 5">
    <name type="scientific">Bacillus badius</name>
    <dbReference type="NCBI Taxonomy" id="1455"/>
    <lineage>
        <taxon>Bacteria</taxon>
        <taxon>Bacillati</taxon>
        <taxon>Bacillota</taxon>
        <taxon>Bacilli</taxon>
        <taxon>Bacillales</taxon>
        <taxon>Bacillaceae</taxon>
        <taxon>Pseudobacillus</taxon>
    </lineage>
</organism>
<dbReference type="EMBL" id="JXLP01000018">
    <property type="protein sequence ID" value="KIL77071.1"/>
    <property type="molecule type" value="Genomic_DNA"/>
</dbReference>
<gene>
    <name evidence="4" type="ORF">SD77_1823</name>
</gene>
<dbReference type="RefSeq" id="WP_052477391.1">
    <property type="nucleotide sequence ID" value="NZ_JARTHD010000042.1"/>
</dbReference>
<feature type="domain" description="IrrE N-terminal-like" evidence="1">
    <location>
        <begin position="198"/>
        <end position="256"/>
    </location>
</feature>
<evidence type="ECO:0000259" key="1">
    <source>
        <dbReference type="Pfam" id="PF06114"/>
    </source>
</evidence>
<feature type="domain" description="Large polyvalent protein associated" evidence="3">
    <location>
        <begin position="387"/>
        <end position="475"/>
    </location>
</feature>
<dbReference type="Proteomes" id="UP000031982">
    <property type="component" value="Unassembled WGS sequence"/>
</dbReference>
<name>A0ABR5ART6_BACBA</name>
<accession>A0ABR5ART6</accession>
<protein>
    <recommendedName>
        <fullName evidence="6">ImmA/IrrE family metallo-endopeptidase</fullName>
    </recommendedName>
</protein>
<dbReference type="InterPro" id="IPR041045">
    <property type="entry name" value="LPD25"/>
</dbReference>
<evidence type="ECO:0000313" key="4">
    <source>
        <dbReference type="EMBL" id="KIL77071.1"/>
    </source>
</evidence>
<comment type="caution">
    <text evidence="4">The sequence shown here is derived from an EMBL/GenBank/DDBJ whole genome shotgun (WGS) entry which is preliminary data.</text>
</comment>
<evidence type="ECO:0000259" key="3">
    <source>
        <dbReference type="Pfam" id="PF18840"/>
    </source>
</evidence>
<keyword evidence="5" id="KW-1185">Reference proteome</keyword>
<dbReference type="Pfam" id="PF06114">
    <property type="entry name" value="Peptidase_M78"/>
    <property type="match status" value="1"/>
</dbReference>
<proteinExistence type="predicted"/>
<dbReference type="Pfam" id="PF08401">
    <property type="entry name" value="ArdcN"/>
    <property type="match status" value="1"/>
</dbReference>
<dbReference type="InterPro" id="IPR013610">
    <property type="entry name" value="ArdC_N"/>
</dbReference>
<reference evidence="4 5" key="1">
    <citation type="submission" date="2015-01" db="EMBL/GenBank/DDBJ databases">
        <title>Genome Assembly of Bacillus badius MTCC 1458.</title>
        <authorList>
            <person name="Verma A."/>
            <person name="Khatri I."/>
            <person name="Mual P."/>
            <person name="Subramanian S."/>
            <person name="Krishnamurthi S."/>
        </authorList>
    </citation>
    <scope>NUCLEOTIDE SEQUENCE [LARGE SCALE GENOMIC DNA]</scope>
    <source>
        <strain evidence="4 5">MTCC 1458</strain>
    </source>
</reference>
<dbReference type="InterPro" id="IPR010359">
    <property type="entry name" value="IrrE_HExxH"/>
</dbReference>
<evidence type="ECO:0008006" key="6">
    <source>
        <dbReference type="Google" id="ProtNLM"/>
    </source>
</evidence>
<sequence>MVKVYKKKSWEEKRQEIQKLTSDMEEKITCYFQSPESIKEYLSFMAKFHQYSLNNTTLINKQFDGAAAVGSFKFWKEKGFSVKKGEKGIKIFVPKVTTYFKRGDREIQLKYASEEEKKKIKAKEIETYTRTYFDIGHVFDISQTDATAKDLPSIFPNRWLEGKVDNYNTMYAALEAVANSYEIKIVEPYEELGVAKGVSYTMLKEVALNPRNSELQNVKTLVHELAHNVMHNKHTHDQYTQQEKEFQAEMVAYTVSSYFGLDTTEYSLPYLHHWTRGKELKDQERLLNEVRETAHSFISIMEDTLIKEREKETGKEQPIEKEFLLISYDYLSHTKQGYLTLNELKVLAHEENKSQFTTGNDMSNQEFIKAFNECFKERYAAIDLQLIDQPYILIQWSEANELVSNNLLSYGEGNYFMEKLEDKYQSEIGYYKTRYHILLPEESGISVINMDRLDIGGGDYVNPHHHVRKEKNLSEEQWLTLDNDVMRYLLQLEKEERNNALKKEIKALQTLER</sequence>